<dbReference type="CDD" id="cd01066">
    <property type="entry name" value="APP_MetAP"/>
    <property type="match status" value="1"/>
</dbReference>
<keyword evidence="5" id="KW-1185">Reference proteome</keyword>
<dbReference type="InterPro" id="IPR050659">
    <property type="entry name" value="Peptidase_M24B"/>
</dbReference>
<sequence length="479" mass="52251">MQRREILTGAGAGLIGAAALSAGGARAAEPAAKPGTTPATRAMPDRLPGDGKRPLPVNKPRAYEILDRLGIDGLIALRPQNVYYLTNTWPVTTQFGGEIPALATFSRDPNQPDFFIGTTGSGWEFFNGDREVCDFMPFSGVANWRDYMAADAQQLAIEPQSVSGLMNNGGFAVKPKGEFADREKVWRHVQESYNPSAAPSIEWALVKALKESGLRGKKVAVDDMRIAFMLQTIGFEDITILPYGDNVFLEIRMIKQAHEIELMRKAQLASQWAARAAAHSLEPGMTYEDARVRFAAEAARHGAEVAFLLLGVTQGLLPDGVVREGRSYMIDCGAYYRHYMGDFARTVSIGEPSAALKTRFKAQQIGRAAAYEKIKPGVKFSEIQTTAREAMVKAGMPSDVVAACLLHSVGLQHGDQPYRSDTMPYHIGGDWVLEKGMAVTLDLPFLEIGWGAGHNEDLLLITDNGYELMNSADEPLIVV</sequence>
<dbReference type="PANTHER" id="PTHR46112:SF8">
    <property type="entry name" value="CYTOPLASMIC PEPTIDASE PEPQ-RELATED"/>
    <property type="match status" value="1"/>
</dbReference>
<keyword evidence="4" id="KW-0645">Protease</keyword>
<keyword evidence="2" id="KW-0732">Signal</keyword>
<feature type="signal peptide" evidence="2">
    <location>
        <begin position="1"/>
        <end position="27"/>
    </location>
</feature>
<organism evidence="4 5">
    <name type="scientific">Novosphingobium aureum</name>
    <dbReference type="NCBI Taxonomy" id="2792964"/>
    <lineage>
        <taxon>Bacteria</taxon>
        <taxon>Pseudomonadati</taxon>
        <taxon>Pseudomonadota</taxon>
        <taxon>Alphaproteobacteria</taxon>
        <taxon>Sphingomonadales</taxon>
        <taxon>Sphingomonadaceae</taxon>
        <taxon>Novosphingobium</taxon>
    </lineage>
</organism>
<evidence type="ECO:0000259" key="3">
    <source>
        <dbReference type="Pfam" id="PF00557"/>
    </source>
</evidence>
<dbReference type="Pfam" id="PF00557">
    <property type="entry name" value="Peptidase_M24"/>
    <property type="match status" value="1"/>
</dbReference>
<feature type="domain" description="Peptidase M24" evidence="3">
    <location>
        <begin position="261"/>
        <end position="463"/>
    </location>
</feature>
<reference evidence="4" key="1">
    <citation type="submission" date="2020-11" db="EMBL/GenBank/DDBJ databases">
        <title>Novosphingobium aureum sp. nov., a marine bacterium isolated from sediment of a salt flat.</title>
        <authorList>
            <person name="Yoo Y."/>
            <person name="Kim J.-J."/>
        </authorList>
    </citation>
    <scope>NUCLEOTIDE SEQUENCE</scope>
    <source>
        <strain evidence="4">YJ-S2-02</strain>
    </source>
</reference>
<feature type="region of interest" description="Disordered" evidence="1">
    <location>
        <begin position="28"/>
        <end position="56"/>
    </location>
</feature>
<evidence type="ECO:0000256" key="2">
    <source>
        <dbReference type="SAM" id="SignalP"/>
    </source>
</evidence>
<feature type="compositionally biased region" description="Basic and acidic residues" evidence="1">
    <location>
        <begin position="43"/>
        <end position="53"/>
    </location>
</feature>
<evidence type="ECO:0000313" key="4">
    <source>
        <dbReference type="EMBL" id="MBH0114468.1"/>
    </source>
</evidence>
<proteinExistence type="predicted"/>
<dbReference type="AlphaFoldDB" id="A0A931HFI2"/>
<dbReference type="InterPro" id="IPR036005">
    <property type="entry name" value="Creatinase/aminopeptidase-like"/>
</dbReference>
<dbReference type="EMBL" id="JADZGI010000003">
    <property type="protein sequence ID" value="MBH0114468.1"/>
    <property type="molecule type" value="Genomic_DNA"/>
</dbReference>
<dbReference type="InterPro" id="IPR000994">
    <property type="entry name" value="Pept_M24"/>
</dbReference>
<dbReference type="SUPFAM" id="SSF55920">
    <property type="entry name" value="Creatinase/aminopeptidase"/>
    <property type="match status" value="1"/>
</dbReference>
<dbReference type="PANTHER" id="PTHR46112">
    <property type="entry name" value="AMINOPEPTIDASE"/>
    <property type="match status" value="1"/>
</dbReference>
<dbReference type="RefSeq" id="WP_197165884.1">
    <property type="nucleotide sequence ID" value="NZ_JADZGI010000003.1"/>
</dbReference>
<keyword evidence="4" id="KW-0031">Aminopeptidase</keyword>
<feature type="chain" id="PRO_5037825875" evidence="2">
    <location>
        <begin position="28"/>
        <end position="479"/>
    </location>
</feature>
<gene>
    <name evidence="4" type="ORF">I5E68_16095</name>
</gene>
<dbReference type="GO" id="GO:0004177">
    <property type="term" value="F:aminopeptidase activity"/>
    <property type="evidence" value="ECO:0007669"/>
    <property type="project" value="UniProtKB-KW"/>
</dbReference>
<evidence type="ECO:0000256" key="1">
    <source>
        <dbReference type="SAM" id="MobiDB-lite"/>
    </source>
</evidence>
<name>A0A931HFI2_9SPHN</name>
<evidence type="ECO:0000313" key="5">
    <source>
        <dbReference type="Proteomes" id="UP000617634"/>
    </source>
</evidence>
<keyword evidence="4" id="KW-0378">Hydrolase</keyword>
<comment type="caution">
    <text evidence="4">The sequence shown here is derived from an EMBL/GenBank/DDBJ whole genome shotgun (WGS) entry which is preliminary data.</text>
</comment>
<dbReference type="Gene3D" id="3.90.230.10">
    <property type="entry name" value="Creatinase/methionine aminopeptidase superfamily"/>
    <property type="match status" value="1"/>
</dbReference>
<protein>
    <submittedName>
        <fullName evidence="4">Aminopeptidase P family protein</fullName>
    </submittedName>
</protein>
<accession>A0A931HFI2</accession>
<dbReference type="Proteomes" id="UP000617634">
    <property type="component" value="Unassembled WGS sequence"/>
</dbReference>